<reference evidence="10 11" key="1">
    <citation type="submission" date="2016-03" db="EMBL/GenBank/DDBJ databases">
        <title>Comparative genomics of Pseudogymnoascus destructans, the fungus causing white-nose syndrome of bats.</title>
        <authorList>
            <person name="Palmer J.M."/>
            <person name="Drees K.P."/>
            <person name="Foster J.T."/>
            <person name="Lindner D.L."/>
        </authorList>
    </citation>
    <scope>NUCLEOTIDE SEQUENCE [LARGE SCALE GENOMIC DNA]</scope>
    <source>
        <strain evidence="10 11">UAMH 10579</strain>
    </source>
</reference>
<evidence type="ECO:0000256" key="1">
    <source>
        <dbReference type="ARBA" id="ARBA00022450"/>
    </source>
</evidence>
<dbReference type="InterPro" id="IPR014031">
    <property type="entry name" value="Ketoacyl_synth_C"/>
</dbReference>
<dbReference type="Pfam" id="PF00109">
    <property type="entry name" value="ketoacyl-synt"/>
    <property type="match status" value="1"/>
</dbReference>
<dbReference type="InterPro" id="IPR014043">
    <property type="entry name" value="Acyl_transferase_dom"/>
</dbReference>
<dbReference type="InterPro" id="IPR042104">
    <property type="entry name" value="PKS_dehydratase_sf"/>
</dbReference>
<organism evidence="10 11">
    <name type="scientific">Pseudogymnoascus verrucosus</name>
    <dbReference type="NCBI Taxonomy" id="342668"/>
    <lineage>
        <taxon>Eukaryota</taxon>
        <taxon>Fungi</taxon>
        <taxon>Dikarya</taxon>
        <taxon>Ascomycota</taxon>
        <taxon>Pezizomycotina</taxon>
        <taxon>Leotiomycetes</taxon>
        <taxon>Thelebolales</taxon>
        <taxon>Thelebolaceae</taxon>
        <taxon>Pseudogymnoascus</taxon>
    </lineage>
</organism>
<dbReference type="PANTHER" id="PTHR45681:SF6">
    <property type="entry name" value="POLYKETIDE SYNTHASE 37"/>
    <property type="match status" value="1"/>
</dbReference>
<dbReference type="Pfam" id="PF00698">
    <property type="entry name" value="Acyl_transf_1"/>
    <property type="match status" value="1"/>
</dbReference>
<keyword evidence="4" id="KW-0511">Multifunctional enzyme</keyword>
<keyword evidence="2" id="KW-0597">Phosphoprotein</keyword>
<dbReference type="SUPFAM" id="SSF47336">
    <property type="entry name" value="ACP-like"/>
    <property type="match status" value="1"/>
</dbReference>
<dbReference type="InterPro" id="IPR020841">
    <property type="entry name" value="PKS_Beta-ketoAc_synthase_dom"/>
</dbReference>
<dbReference type="GeneID" id="28833762"/>
<dbReference type="Pfam" id="PF00550">
    <property type="entry name" value="PP-binding"/>
    <property type="match status" value="1"/>
</dbReference>
<dbReference type="SUPFAM" id="SSF53335">
    <property type="entry name" value="S-adenosyl-L-methionine-dependent methyltransferases"/>
    <property type="match status" value="1"/>
</dbReference>
<evidence type="ECO:0000259" key="9">
    <source>
        <dbReference type="PROSITE" id="PS52019"/>
    </source>
</evidence>
<dbReference type="PANTHER" id="PTHR45681">
    <property type="entry name" value="POLYKETIDE SYNTHASE 44-RELATED"/>
    <property type="match status" value="1"/>
</dbReference>
<dbReference type="InterPro" id="IPR041068">
    <property type="entry name" value="HTH_51"/>
</dbReference>
<dbReference type="Pfam" id="PF08242">
    <property type="entry name" value="Methyltransf_12"/>
    <property type="match status" value="1"/>
</dbReference>
<proteinExistence type="predicted"/>
<evidence type="ECO:0000256" key="5">
    <source>
        <dbReference type="ARBA" id="ARBA00023315"/>
    </source>
</evidence>
<evidence type="ECO:0000313" key="10">
    <source>
        <dbReference type="EMBL" id="OBU01844.2"/>
    </source>
</evidence>
<feature type="domain" description="Ketosynthase family 3 (KS3)" evidence="8">
    <location>
        <begin position="1"/>
        <end position="224"/>
    </location>
</feature>
<keyword evidence="11" id="KW-1185">Reference proteome</keyword>
<feature type="domain" description="Carrier" evidence="7">
    <location>
        <begin position="1085"/>
        <end position="1159"/>
    </location>
</feature>
<dbReference type="PROSITE" id="PS50075">
    <property type="entry name" value="CARRIER"/>
    <property type="match status" value="1"/>
</dbReference>
<dbReference type="Gene3D" id="3.40.50.150">
    <property type="entry name" value="Vaccinia Virus protein VP39"/>
    <property type="match status" value="1"/>
</dbReference>
<keyword evidence="5" id="KW-0012">Acyltransferase</keyword>
<feature type="active site" description="Proton acceptor; for dehydratase activity" evidence="6">
    <location>
        <position position="747"/>
    </location>
</feature>
<dbReference type="InterPro" id="IPR016035">
    <property type="entry name" value="Acyl_Trfase/lysoPLipase"/>
</dbReference>
<dbReference type="SMART" id="SM00827">
    <property type="entry name" value="PKS_AT"/>
    <property type="match status" value="1"/>
</dbReference>
<dbReference type="InterPro" id="IPR009081">
    <property type="entry name" value="PP-bd_ACP"/>
</dbReference>
<dbReference type="Gene3D" id="3.10.129.110">
    <property type="entry name" value="Polyketide synthase dehydratase"/>
    <property type="match status" value="1"/>
</dbReference>
<accession>A0A2P2SYB7</accession>
<dbReference type="Gene3D" id="1.10.1200.10">
    <property type="entry name" value="ACP-like"/>
    <property type="match status" value="1"/>
</dbReference>
<dbReference type="Pfam" id="PF18558">
    <property type="entry name" value="HTH_51"/>
    <property type="match status" value="1"/>
</dbReference>
<name>A0A2P2SYB7_9PEZI</name>
<evidence type="ECO:0000259" key="8">
    <source>
        <dbReference type="PROSITE" id="PS52004"/>
    </source>
</evidence>
<dbReference type="SUPFAM" id="SSF53901">
    <property type="entry name" value="Thiolase-like"/>
    <property type="match status" value="1"/>
</dbReference>
<gene>
    <name evidence="10" type="ORF">VE01_00376</name>
</gene>
<evidence type="ECO:0000313" key="11">
    <source>
        <dbReference type="Proteomes" id="UP000091956"/>
    </source>
</evidence>
<protein>
    <submittedName>
        <fullName evidence="10">Type I Iterative Polyketide synthase (PKS)</fullName>
    </submittedName>
</protein>
<evidence type="ECO:0000259" key="7">
    <source>
        <dbReference type="PROSITE" id="PS50075"/>
    </source>
</evidence>
<dbReference type="CDD" id="cd00833">
    <property type="entry name" value="PKS"/>
    <property type="match status" value="1"/>
</dbReference>
<feature type="region of interest" description="N-terminal hotdog fold" evidence="6">
    <location>
        <begin position="712"/>
        <end position="848"/>
    </location>
</feature>
<sequence>MTSPEWFQNLAGASFLSPTGQCKPFDAEADGYCRGEAVGAVFLKKLSDAIADGNQVLGVIGATGVYQNQNCTAITVPNAISLSQLFRNVTGRAGLQPQQISLVECHGTGTQVGDPAEYDSVRQVFGGAATGRTDTLSLGSVKGLLGHSESASGVVALIKTLLVIAKGAIPPQASFHNINPAVNPLLTDKIDIATELKPWEPPFRAALINNYGASGSNASLVVTQAPSSMEFSRVAVQSSAAEYPFWLCGFDDQSLRRYATRFLELLESKTICGNELSLANLSFQVYRQSNRSLGQALLFSSRSIQDLKDKLREIGTGDRGVSTMSRPLSTSPVILCFGGQISRSVGLDQEVYGHVKILQKHLDHCNEICISLGQESIYPDIFQKAPITDIVKLQTMLFALQYSCANAWIDSGVQVAAVVGHSFGELTAMCVSGVLTLKDTVKMIAGRARLIQDQWGTDKGAMMAVEANLEEVEKLLSDTKEAYPEESVATIACFNSPRSFTLAGSSKSIGNVLDIGKGKKFSVIKMKRLNVTNAFHCRLVDPLLSDLQKLAEHIVFHEPKIPLERATKDDAPPNLSSTFVASHLRDPVYFNHAIQRLSTKYPSAIFLEAGSNSTITNMANRALSSLKGFHFQPVNITTDGAVQLLSDATLALWKEGLDISFWAHHSIQMPDYPPIFLPPYQFEKSRHWMELKKPRKVMSELLPGLAEANKAPPALWTYMGYQGSTQNRVRFRINTTNDKYQRYVSAHVIAQTAPICPSTFQLVIAIDALMSLVVDDAKTSKLSPELHGMDSHTPMVINDSKFVWLDAERHHSDPLIWDWKIATSDSAVGSSDETLHVSGRIAFRNVADADFKADFARYERLIGRRRCLDLLDGHQANGVIQGPRNIYKAFSDIVQYNHEVYKGLEKISGTESESAGRIRKQHLGETWLDLGLADSFCQVAGIFLNSMTDHSDNEMYISDRIDHWTRSPLVTTLSQPKMWEVFACHQRPSEKEYISDVFAFDPSNGQLVEVILGIHYVRVSKAGMGKLLSRLSLESKDNHTPYLPAQVEIPKVNGIVNGFHQKQPDLAFQPAPTEYKLSQTTPPVQDIEGPTRNMLCNLSGLEPEAVKIDSDLVDLGIDSLMGMELAREVEGMFKITLEISDLLDLTDFQSLIDCIKSTLGMPVGGVSDNCEEILMAETKSEATLVTPKVNGAKMGPAANGAHSYTNGDTPSSESRIPATVVLDIFSETKQATDDFIEENGFSSYVHHVLPKSTEMCVVYILDAFEILGCSLRTAQPGQIVDRIQHLPFHEQCVDTFYDILETARLVDLDGPNIVRTAIATPKKSAQTLLEELLRDSPIHGYDHKLTAIAGRKLAETLTGKVDGVQLIFGDPDTKEVVSGMYGKSPINVTWIKLMEDFLTRFLLRVPKQEGPIKILEMGAGTGGTTARLVPLLASLGVPFEYTITDLSASLVAAARKRFKQYPFVKFKVLDIEQQPTGDFVHSQHLVIATNCVHATHSLATSTKNIHTLLRPDGLLMMLEMTKTLPWIDLVFGLLEGWWLFDDGRKHALAPPEIWEETLQSVGYGYVDWTDGHLPETAIQRIIIALASGPRYERL</sequence>
<dbReference type="InterPro" id="IPR049900">
    <property type="entry name" value="PKS_mFAS_DH"/>
</dbReference>
<evidence type="ECO:0000256" key="6">
    <source>
        <dbReference type="PROSITE-ProRule" id="PRU01363"/>
    </source>
</evidence>
<reference evidence="11" key="2">
    <citation type="journal article" date="2018" name="Nat. Commun.">
        <title>Extreme sensitivity to ultraviolet light in the fungal pathogen causing white-nose syndrome of bats.</title>
        <authorList>
            <person name="Palmer J.M."/>
            <person name="Drees K.P."/>
            <person name="Foster J.T."/>
            <person name="Lindner D.L."/>
        </authorList>
    </citation>
    <scope>NUCLEOTIDE SEQUENCE [LARGE SCALE GENOMIC DNA]</scope>
    <source>
        <strain evidence="11">UAMH 10579</strain>
    </source>
</reference>
<keyword evidence="3" id="KW-0808">Transferase</keyword>
<dbReference type="PROSITE" id="PS52019">
    <property type="entry name" value="PKS_MFAS_DH"/>
    <property type="match status" value="1"/>
</dbReference>
<dbReference type="SUPFAM" id="SSF55048">
    <property type="entry name" value="Probable ACP-binding domain of malonyl-CoA ACP transacylase"/>
    <property type="match status" value="1"/>
</dbReference>
<keyword evidence="1" id="KW-0596">Phosphopantetheine</keyword>
<dbReference type="InterPro" id="IPR013217">
    <property type="entry name" value="Methyltransf_12"/>
</dbReference>
<dbReference type="Gene3D" id="3.40.47.10">
    <property type="match status" value="1"/>
</dbReference>
<dbReference type="PROSITE" id="PS52004">
    <property type="entry name" value="KS3_2"/>
    <property type="match status" value="1"/>
</dbReference>
<evidence type="ECO:0000256" key="4">
    <source>
        <dbReference type="ARBA" id="ARBA00023268"/>
    </source>
</evidence>
<evidence type="ECO:0000256" key="2">
    <source>
        <dbReference type="ARBA" id="ARBA00022553"/>
    </source>
</evidence>
<dbReference type="InterPro" id="IPR014030">
    <property type="entry name" value="Ketoacyl_synth_N"/>
</dbReference>
<dbReference type="SMART" id="SM00825">
    <property type="entry name" value="PKS_KS"/>
    <property type="match status" value="1"/>
</dbReference>
<dbReference type="Gene3D" id="3.40.366.10">
    <property type="entry name" value="Malonyl-Coenzyme A Acyl Carrier Protein, domain 2"/>
    <property type="match status" value="1"/>
</dbReference>
<dbReference type="Gene3D" id="3.30.70.3290">
    <property type="match status" value="1"/>
</dbReference>
<evidence type="ECO:0000256" key="3">
    <source>
        <dbReference type="ARBA" id="ARBA00022679"/>
    </source>
</evidence>
<dbReference type="STRING" id="342668.A0A2P2SYB7"/>
<dbReference type="Pfam" id="PF02801">
    <property type="entry name" value="Ketoacyl-synt_C"/>
    <property type="match status" value="1"/>
</dbReference>
<feature type="region of interest" description="C-terminal hotdog fold" evidence="6">
    <location>
        <begin position="878"/>
        <end position="1025"/>
    </location>
</feature>
<dbReference type="InterPro" id="IPR036736">
    <property type="entry name" value="ACP-like_sf"/>
</dbReference>
<dbReference type="RefSeq" id="XP_059320157.1">
    <property type="nucleotide sequence ID" value="XM_059463266.1"/>
</dbReference>
<dbReference type="CDD" id="cd02440">
    <property type="entry name" value="AdoMet_MTases"/>
    <property type="match status" value="1"/>
</dbReference>
<dbReference type="InterPro" id="IPR006162">
    <property type="entry name" value="Ppantetheine_attach_site"/>
</dbReference>
<feature type="domain" description="PKS/mFAS DH" evidence="9">
    <location>
        <begin position="712"/>
        <end position="1025"/>
    </location>
</feature>
<dbReference type="InterPro" id="IPR029063">
    <property type="entry name" value="SAM-dependent_MTases_sf"/>
</dbReference>
<dbReference type="InterPro" id="IPR016039">
    <property type="entry name" value="Thiolase-like"/>
</dbReference>
<dbReference type="SUPFAM" id="SSF52151">
    <property type="entry name" value="FabD/lysophospholipase-like"/>
    <property type="match status" value="1"/>
</dbReference>
<dbReference type="Proteomes" id="UP000091956">
    <property type="component" value="Unassembled WGS sequence"/>
</dbReference>
<dbReference type="InterPro" id="IPR050444">
    <property type="entry name" value="Polyketide_Synthase"/>
</dbReference>
<dbReference type="PROSITE" id="PS00012">
    <property type="entry name" value="PHOSPHOPANTETHEINE"/>
    <property type="match status" value="1"/>
</dbReference>
<dbReference type="EMBL" id="KV460206">
    <property type="protein sequence ID" value="OBU01844.2"/>
    <property type="molecule type" value="Genomic_DNA"/>
</dbReference>
<dbReference type="InterPro" id="IPR001227">
    <property type="entry name" value="Ac_transferase_dom_sf"/>
</dbReference>
<dbReference type="InterPro" id="IPR016036">
    <property type="entry name" value="Malonyl_transacylase_ACP-bd"/>
</dbReference>
<dbReference type="GO" id="GO:0016746">
    <property type="term" value="F:acyltransferase activity"/>
    <property type="evidence" value="ECO:0007669"/>
    <property type="project" value="UniProtKB-KW"/>
</dbReference>
<feature type="active site" description="Proton donor; for dehydratase activity" evidence="6">
    <location>
        <position position="934"/>
    </location>
</feature>